<evidence type="ECO:0008006" key="13">
    <source>
        <dbReference type="Google" id="ProtNLM"/>
    </source>
</evidence>
<evidence type="ECO:0000259" key="9">
    <source>
        <dbReference type="PROSITE" id="PS50048"/>
    </source>
</evidence>
<evidence type="ECO:0000313" key="11">
    <source>
        <dbReference type="EMBL" id="KAF2684642.1"/>
    </source>
</evidence>
<dbReference type="InterPro" id="IPR013087">
    <property type="entry name" value="Znf_C2H2_type"/>
</dbReference>
<feature type="compositionally biased region" description="Pro residues" evidence="8">
    <location>
        <begin position="190"/>
        <end position="203"/>
    </location>
</feature>
<dbReference type="GO" id="GO:0006351">
    <property type="term" value="P:DNA-templated transcription"/>
    <property type="evidence" value="ECO:0007669"/>
    <property type="project" value="InterPro"/>
</dbReference>
<evidence type="ECO:0000256" key="4">
    <source>
        <dbReference type="ARBA" id="ARBA00023015"/>
    </source>
</evidence>
<dbReference type="Pfam" id="PF00172">
    <property type="entry name" value="Zn_clus"/>
    <property type="match status" value="1"/>
</dbReference>
<dbReference type="FunFam" id="3.30.160.60:FF:002343">
    <property type="entry name" value="Zinc finger protein 33A"/>
    <property type="match status" value="1"/>
</dbReference>
<dbReference type="PANTHER" id="PTHR47660">
    <property type="entry name" value="TRANSCRIPTION FACTOR WITH C2H2 AND ZN(2)-CYS(6) DNA BINDING DOMAIN (EUROFUNG)-RELATED-RELATED"/>
    <property type="match status" value="1"/>
</dbReference>
<keyword evidence="4" id="KW-0805">Transcription regulation</keyword>
<dbReference type="InterPro" id="IPR036236">
    <property type="entry name" value="Znf_C2H2_sf"/>
</dbReference>
<dbReference type="PROSITE" id="PS00463">
    <property type="entry name" value="ZN2_CY6_FUNGAL_1"/>
    <property type="match status" value="1"/>
</dbReference>
<dbReference type="CDD" id="cd00067">
    <property type="entry name" value="GAL4"/>
    <property type="match status" value="1"/>
</dbReference>
<organism evidence="11 12">
    <name type="scientific">Lentithecium fluviatile CBS 122367</name>
    <dbReference type="NCBI Taxonomy" id="1168545"/>
    <lineage>
        <taxon>Eukaryota</taxon>
        <taxon>Fungi</taxon>
        <taxon>Dikarya</taxon>
        <taxon>Ascomycota</taxon>
        <taxon>Pezizomycotina</taxon>
        <taxon>Dothideomycetes</taxon>
        <taxon>Pleosporomycetidae</taxon>
        <taxon>Pleosporales</taxon>
        <taxon>Massarineae</taxon>
        <taxon>Lentitheciaceae</taxon>
        <taxon>Lentithecium</taxon>
    </lineage>
</organism>
<dbReference type="EMBL" id="MU005581">
    <property type="protein sequence ID" value="KAF2684642.1"/>
    <property type="molecule type" value="Genomic_DNA"/>
</dbReference>
<reference evidence="11" key="1">
    <citation type="journal article" date="2020" name="Stud. Mycol.">
        <title>101 Dothideomycetes genomes: a test case for predicting lifestyles and emergence of pathogens.</title>
        <authorList>
            <person name="Haridas S."/>
            <person name="Albert R."/>
            <person name="Binder M."/>
            <person name="Bloem J."/>
            <person name="Labutti K."/>
            <person name="Salamov A."/>
            <person name="Andreopoulos B."/>
            <person name="Baker S."/>
            <person name="Barry K."/>
            <person name="Bills G."/>
            <person name="Bluhm B."/>
            <person name="Cannon C."/>
            <person name="Castanera R."/>
            <person name="Culley D."/>
            <person name="Daum C."/>
            <person name="Ezra D."/>
            <person name="Gonzalez J."/>
            <person name="Henrissat B."/>
            <person name="Kuo A."/>
            <person name="Liang C."/>
            <person name="Lipzen A."/>
            <person name="Lutzoni F."/>
            <person name="Magnuson J."/>
            <person name="Mondo S."/>
            <person name="Nolan M."/>
            <person name="Ohm R."/>
            <person name="Pangilinan J."/>
            <person name="Park H.-J."/>
            <person name="Ramirez L."/>
            <person name="Alfaro M."/>
            <person name="Sun H."/>
            <person name="Tritt A."/>
            <person name="Yoshinaga Y."/>
            <person name="Zwiers L.-H."/>
            <person name="Turgeon B."/>
            <person name="Goodwin S."/>
            <person name="Spatafora J."/>
            <person name="Crous P."/>
            <person name="Grigoriev I."/>
        </authorList>
    </citation>
    <scope>NUCLEOTIDE SEQUENCE</scope>
    <source>
        <strain evidence="11">CBS 122367</strain>
    </source>
</reference>
<evidence type="ECO:0000256" key="8">
    <source>
        <dbReference type="SAM" id="MobiDB-lite"/>
    </source>
</evidence>
<gene>
    <name evidence="11" type="ORF">K458DRAFT_34491</name>
</gene>
<dbReference type="Gene3D" id="4.10.240.10">
    <property type="entry name" value="Zn(2)-C6 fungal-type DNA-binding domain"/>
    <property type="match status" value="1"/>
</dbReference>
<accession>A0A6G1J2A2</accession>
<evidence type="ECO:0000256" key="1">
    <source>
        <dbReference type="ARBA" id="ARBA00022723"/>
    </source>
</evidence>
<evidence type="ECO:0000256" key="6">
    <source>
        <dbReference type="ARBA" id="ARBA00023242"/>
    </source>
</evidence>
<name>A0A6G1J2A2_9PLEO</name>
<dbReference type="Pfam" id="PF04082">
    <property type="entry name" value="Fungal_trans"/>
    <property type="match status" value="1"/>
</dbReference>
<dbReference type="SUPFAM" id="SSF57701">
    <property type="entry name" value="Zn2/Cys6 DNA-binding domain"/>
    <property type="match status" value="1"/>
</dbReference>
<dbReference type="Proteomes" id="UP000799291">
    <property type="component" value="Unassembled WGS sequence"/>
</dbReference>
<dbReference type="PANTHER" id="PTHR47660:SF2">
    <property type="entry name" value="TRANSCRIPTION FACTOR WITH C2H2 AND ZN(2)-CYS(6) DNA BINDING DOMAIN (EUROFUNG)"/>
    <property type="match status" value="1"/>
</dbReference>
<dbReference type="InterPro" id="IPR007219">
    <property type="entry name" value="XnlR_reg_dom"/>
</dbReference>
<dbReference type="GO" id="GO:0000981">
    <property type="term" value="F:DNA-binding transcription factor activity, RNA polymerase II-specific"/>
    <property type="evidence" value="ECO:0007669"/>
    <property type="project" value="InterPro"/>
</dbReference>
<feature type="domain" description="C2H2-type" evidence="10">
    <location>
        <begin position="16"/>
        <end position="43"/>
    </location>
</feature>
<keyword evidence="6" id="KW-0539">Nucleus</keyword>
<dbReference type="GO" id="GO:0008270">
    <property type="term" value="F:zinc ion binding"/>
    <property type="evidence" value="ECO:0007669"/>
    <property type="project" value="UniProtKB-KW"/>
</dbReference>
<feature type="domain" description="Zn(2)-C6 fungal-type" evidence="9">
    <location>
        <begin position="93"/>
        <end position="122"/>
    </location>
</feature>
<dbReference type="AlphaFoldDB" id="A0A6G1J2A2"/>
<evidence type="ECO:0000256" key="3">
    <source>
        <dbReference type="ARBA" id="ARBA00022833"/>
    </source>
</evidence>
<feature type="region of interest" description="Disordered" evidence="8">
    <location>
        <begin position="125"/>
        <end position="228"/>
    </location>
</feature>
<dbReference type="OrthoDB" id="40579at2759"/>
<keyword evidence="3" id="KW-0862">Zinc</keyword>
<keyword evidence="2 7" id="KW-0863">Zinc-finger</keyword>
<dbReference type="InterPro" id="IPR001138">
    <property type="entry name" value="Zn2Cys6_DnaBD"/>
</dbReference>
<dbReference type="PROSITE" id="PS50048">
    <property type="entry name" value="ZN2_CY6_FUNGAL_2"/>
    <property type="match status" value="1"/>
</dbReference>
<evidence type="ECO:0000256" key="5">
    <source>
        <dbReference type="ARBA" id="ARBA00023163"/>
    </source>
</evidence>
<dbReference type="SMART" id="SM00066">
    <property type="entry name" value="GAL4"/>
    <property type="match status" value="1"/>
</dbReference>
<evidence type="ECO:0000256" key="7">
    <source>
        <dbReference type="PROSITE-ProRule" id="PRU00042"/>
    </source>
</evidence>
<keyword evidence="1" id="KW-0479">Metal-binding</keyword>
<sequence>MSSSSAQASNSTGGLFQCGTCSQTYSRVDHLARHVRSHTQEKPYRCETCEKQFSRIDLLRRHALLHTTAATESQNKRRRTGTNSAVPLRVSKACEACAEHHLKCEDGKPCRRCFRKNIACVVAPRSFGNEPTGPTGLPKEPQLQTESDTDVQTHSDPPRPMNEGSLPPAFPPLGDCNPFNSMLSDTTASQPPPTGSPHPPPSPSCRGDQAHANTARPQPQDRPGDIPAVIDFLPIGYNDLPSGTLTPSGLVGFGVEADLDFSAIDLSFLNAYNTRVPFEFEDAINLLPPPTSNPSHQRPEKTSEDTGLNTSSRLLQPSIWRFVPVPGVHGYSEQADLSLPAQEQIVGTPESFADVSRRATAEKLDSVTRDKILAIVLSQVKSYTFPAVSAFPSVQLLDKLVQFFLAGPIPTASSWIHTSSFQPKKARPELLLAMAAAGAVLTPDRSLHKLGFAIQEVVRTHIPTVFESDNTMVRDLEMSQSFMLQLEIGLWSGSSRKIEISESFQQPLLSMLRRGGRFRRSNYPTLTFGAEDKGHVLERKWRAWVSQESFKRLVYHLLGHNAQSSISLLINPSMSYSELDLPLPEARELWSATSAVEWKMAYQAKFENSRTRIPSLTECIANPDLLQNSKRPFDLHFSCASFLYALWGMVWEYRKLSSLFNARTAKINLWDGRLAMMTRYHELLKVFDYYRISYGNESTLLLELILMHLHMSLEDIQVFCGLEGHEEISRVHASVKEWAGSKTSRLAIWHAGQVVRSARELPPMQLRDFYATSLFHASLTFWAYELASRMFFPDRGSHIGTENGRLDMSHQGQLQQVVCLDDEETTATYRYLTLNRGIPALRDLRPNTPYTQLNDPTAVMALIIDIMEKGDGEPSMPNSPLVENLLNVMRRFRETGLPGHGEAM</sequence>
<keyword evidence="5" id="KW-0804">Transcription</keyword>
<dbReference type="Gene3D" id="3.30.160.60">
    <property type="entry name" value="Classic Zinc Finger"/>
    <property type="match status" value="2"/>
</dbReference>
<dbReference type="SUPFAM" id="SSF57667">
    <property type="entry name" value="beta-beta-alpha zinc fingers"/>
    <property type="match status" value="1"/>
</dbReference>
<feature type="compositionally biased region" description="Polar residues" evidence="8">
    <location>
        <begin position="178"/>
        <end position="188"/>
    </location>
</feature>
<evidence type="ECO:0000259" key="10">
    <source>
        <dbReference type="PROSITE" id="PS50157"/>
    </source>
</evidence>
<dbReference type="PROSITE" id="PS00028">
    <property type="entry name" value="ZINC_FINGER_C2H2_1"/>
    <property type="match status" value="2"/>
</dbReference>
<feature type="domain" description="C2H2-type" evidence="10">
    <location>
        <begin position="44"/>
        <end position="71"/>
    </location>
</feature>
<evidence type="ECO:0000313" key="12">
    <source>
        <dbReference type="Proteomes" id="UP000799291"/>
    </source>
</evidence>
<dbReference type="SMART" id="SM00355">
    <property type="entry name" value="ZnF_C2H2"/>
    <property type="match status" value="2"/>
</dbReference>
<dbReference type="InterPro" id="IPR036864">
    <property type="entry name" value="Zn2-C6_fun-type_DNA-bd_sf"/>
</dbReference>
<keyword evidence="12" id="KW-1185">Reference proteome</keyword>
<protein>
    <recommendedName>
        <fullName evidence="13">C6 transcription factor RegA</fullName>
    </recommendedName>
</protein>
<evidence type="ECO:0000256" key="2">
    <source>
        <dbReference type="ARBA" id="ARBA00022771"/>
    </source>
</evidence>
<feature type="region of interest" description="Disordered" evidence="8">
    <location>
        <begin position="287"/>
        <end position="310"/>
    </location>
</feature>
<proteinExistence type="predicted"/>
<dbReference type="PROSITE" id="PS50157">
    <property type="entry name" value="ZINC_FINGER_C2H2_2"/>
    <property type="match status" value="2"/>
</dbReference>
<dbReference type="GO" id="GO:0003677">
    <property type="term" value="F:DNA binding"/>
    <property type="evidence" value="ECO:0007669"/>
    <property type="project" value="InterPro"/>
</dbReference>